<sequence>MGGQLSKAGLPGVERNSRARRKTVSSSSPSPHHHPKPHATTTTTRPQTASYKIPTTIDHTQSVPNAGNSYDKAIRRAANKKEGILRRTNSTAAMQQHGGSVSNIPSSQRITRDTAKATAAAIHQRRLDLHSNSTPSFSSEESGNTTTPLSGSPSSSITGNAYTRSIQSTSMSSQQDYSQDFTEEQEYNRHQRQHYVFKQVLGDNIKCTFDKPPKRILDSACGAGFWVLETAQAYPDAQVVALGSTLPIPVTSENNGGESSSSGSSRLAFPKNVSFVHGSIQSPPLPFPDNTFDLVHQREVGILLPFQCWQPLLADIHRILKPGGIIHLVEYDMAYPENCGPLCDRTNEAVRRATKDLGFAIYITEPIERMLHQIGFHDVQVQRFFVPIGEWPDDDIGLQQGFLLKSVATQLLKRSKPKLGPYLGVEPEDYDKYCAALIQELEQNHGTVCWKVLTALDNVFHDLKSGCSKSTRVFRMCLTAASISRRKHGGDEYTYTRSNYMN</sequence>
<dbReference type="SUPFAM" id="SSF53335">
    <property type="entry name" value="S-adenosyl-L-methionine-dependent methyltransferases"/>
    <property type="match status" value="1"/>
</dbReference>
<evidence type="ECO:0000256" key="1">
    <source>
        <dbReference type="SAM" id="MobiDB-lite"/>
    </source>
</evidence>
<gene>
    <name evidence="3" type="ORF">LCOR_10941.1</name>
</gene>
<reference evidence="3" key="1">
    <citation type="submission" date="2013-08" db="EMBL/GenBank/DDBJ databases">
        <title>Gene expansion shapes genome architecture in the human pathogen Lichtheimia corymbifera: an evolutionary genomics analysis in the ancient terrestrial Mucorales (Mucoromycotina).</title>
        <authorList>
            <person name="Schwartze V.U."/>
            <person name="Winter S."/>
            <person name="Shelest E."/>
            <person name="Marcet-Houben M."/>
            <person name="Horn F."/>
            <person name="Wehner S."/>
            <person name="Hoffmann K."/>
            <person name="Riege K."/>
            <person name="Sammeth M."/>
            <person name="Nowrousian M."/>
            <person name="Valiante V."/>
            <person name="Linde J."/>
            <person name="Jacobsen I.D."/>
            <person name="Marz M."/>
            <person name="Brakhage A.A."/>
            <person name="Gabaldon T."/>
            <person name="Bocker S."/>
            <person name="Voigt K."/>
        </authorList>
    </citation>
    <scope>NUCLEOTIDE SEQUENCE [LARGE SCALE GENOMIC DNA]</scope>
    <source>
        <strain evidence="3">FSU 9682</strain>
    </source>
</reference>
<keyword evidence="4" id="KW-1185">Reference proteome</keyword>
<dbReference type="VEuPathDB" id="FungiDB:LCOR_10941.1"/>
<dbReference type="InterPro" id="IPR041698">
    <property type="entry name" value="Methyltransf_25"/>
</dbReference>
<dbReference type="CDD" id="cd02440">
    <property type="entry name" value="AdoMet_MTases"/>
    <property type="match status" value="1"/>
</dbReference>
<feature type="region of interest" description="Disordered" evidence="1">
    <location>
        <begin position="81"/>
        <end position="186"/>
    </location>
</feature>
<organism evidence="3 4">
    <name type="scientific">Lichtheimia corymbifera JMRC:FSU:9682</name>
    <dbReference type="NCBI Taxonomy" id="1263082"/>
    <lineage>
        <taxon>Eukaryota</taxon>
        <taxon>Fungi</taxon>
        <taxon>Fungi incertae sedis</taxon>
        <taxon>Mucoromycota</taxon>
        <taxon>Mucoromycotina</taxon>
        <taxon>Mucoromycetes</taxon>
        <taxon>Mucorales</taxon>
        <taxon>Lichtheimiaceae</taxon>
        <taxon>Lichtheimia</taxon>
    </lineage>
</organism>
<accession>A0A068SDT4</accession>
<feature type="region of interest" description="Disordered" evidence="1">
    <location>
        <begin position="1"/>
        <end position="49"/>
    </location>
</feature>
<proteinExistence type="predicted"/>
<feature type="compositionally biased region" description="Low complexity" evidence="1">
    <location>
        <begin position="131"/>
        <end position="160"/>
    </location>
</feature>
<protein>
    <recommendedName>
        <fullName evidence="2">Methyltransferase domain-containing protein</fullName>
    </recommendedName>
</protein>
<evidence type="ECO:0000259" key="2">
    <source>
        <dbReference type="Pfam" id="PF13649"/>
    </source>
</evidence>
<dbReference type="Pfam" id="PF13649">
    <property type="entry name" value="Methyltransf_25"/>
    <property type="match status" value="1"/>
</dbReference>
<dbReference type="AlphaFoldDB" id="A0A068SDT4"/>
<feature type="compositionally biased region" description="Polar residues" evidence="1">
    <location>
        <begin position="87"/>
        <end position="109"/>
    </location>
</feature>
<feature type="compositionally biased region" description="Polar residues" evidence="1">
    <location>
        <begin position="161"/>
        <end position="180"/>
    </location>
</feature>
<evidence type="ECO:0000313" key="4">
    <source>
        <dbReference type="Proteomes" id="UP000027586"/>
    </source>
</evidence>
<dbReference type="PANTHER" id="PTHR43591">
    <property type="entry name" value="METHYLTRANSFERASE"/>
    <property type="match status" value="1"/>
</dbReference>
<dbReference type="EMBL" id="CBTN010000084">
    <property type="protein sequence ID" value="CDH60150.1"/>
    <property type="molecule type" value="Genomic_DNA"/>
</dbReference>
<name>A0A068SDT4_9FUNG</name>
<dbReference type="Gene3D" id="3.40.50.150">
    <property type="entry name" value="Vaccinia Virus protein VP39"/>
    <property type="match status" value="1"/>
</dbReference>
<dbReference type="OrthoDB" id="2013972at2759"/>
<dbReference type="Proteomes" id="UP000027586">
    <property type="component" value="Unassembled WGS sequence"/>
</dbReference>
<dbReference type="InterPro" id="IPR029063">
    <property type="entry name" value="SAM-dependent_MTases_sf"/>
</dbReference>
<evidence type="ECO:0000313" key="3">
    <source>
        <dbReference type="EMBL" id="CDH60150.1"/>
    </source>
</evidence>
<comment type="caution">
    <text evidence="3">The sequence shown here is derived from an EMBL/GenBank/DDBJ whole genome shotgun (WGS) entry which is preliminary data.</text>
</comment>
<dbReference type="STRING" id="1263082.A0A068SDT4"/>
<feature type="domain" description="Methyltransferase" evidence="2">
    <location>
        <begin position="216"/>
        <end position="324"/>
    </location>
</feature>